<name>A0A0M9FX98_LEPPY</name>
<dbReference type="AlphaFoldDB" id="A0A0M9FX98"/>
<gene>
    <name evidence="1" type="ORF">ABB37_06643</name>
</gene>
<evidence type="ECO:0000313" key="2">
    <source>
        <dbReference type="Proteomes" id="UP000037923"/>
    </source>
</evidence>
<dbReference type="EMBL" id="LGTL01000015">
    <property type="protein sequence ID" value="KPA77829.1"/>
    <property type="molecule type" value="Genomic_DNA"/>
</dbReference>
<dbReference type="RefSeq" id="XP_015656268.1">
    <property type="nucleotide sequence ID" value="XM_015804975.1"/>
</dbReference>
<keyword evidence="2" id="KW-1185">Reference proteome</keyword>
<dbReference type="Proteomes" id="UP000037923">
    <property type="component" value="Unassembled WGS sequence"/>
</dbReference>
<evidence type="ECO:0000313" key="1">
    <source>
        <dbReference type="EMBL" id="KPA77829.1"/>
    </source>
</evidence>
<accession>A0A0M9FX98</accession>
<dbReference type="GeneID" id="26906929"/>
<dbReference type="VEuPathDB" id="TriTrypDB:LpyrH10_15_0530"/>
<reference evidence="1 2" key="1">
    <citation type="submission" date="2015-07" db="EMBL/GenBank/DDBJ databases">
        <title>High-quality genome of monoxenous trypanosomatid Leptomonas pyrrhocoris.</title>
        <authorList>
            <person name="Flegontov P."/>
            <person name="Butenko A."/>
            <person name="Firsov S."/>
            <person name="Vlcek C."/>
            <person name="Logacheva M.D."/>
            <person name="Field M."/>
            <person name="Filatov D."/>
            <person name="Flegontova O."/>
            <person name="Gerasimov E."/>
            <person name="Jackson A.P."/>
            <person name="Kelly S."/>
            <person name="Opperdoes F."/>
            <person name="O'Reilly A."/>
            <person name="Votypka J."/>
            <person name="Yurchenko V."/>
            <person name="Lukes J."/>
        </authorList>
    </citation>
    <scope>NUCLEOTIDE SEQUENCE [LARGE SCALE GENOMIC DNA]</scope>
    <source>
        <strain evidence="1">H10</strain>
    </source>
</reference>
<organism evidence="1 2">
    <name type="scientific">Leptomonas pyrrhocoris</name>
    <name type="common">Firebug parasite</name>
    <dbReference type="NCBI Taxonomy" id="157538"/>
    <lineage>
        <taxon>Eukaryota</taxon>
        <taxon>Discoba</taxon>
        <taxon>Euglenozoa</taxon>
        <taxon>Kinetoplastea</taxon>
        <taxon>Metakinetoplastina</taxon>
        <taxon>Trypanosomatida</taxon>
        <taxon>Trypanosomatidae</taxon>
        <taxon>Leishmaniinae</taxon>
        <taxon>Leptomonas</taxon>
    </lineage>
</organism>
<comment type="caution">
    <text evidence="1">The sequence shown here is derived from an EMBL/GenBank/DDBJ whole genome shotgun (WGS) entry which is preliminary data.</text>
</comment>
<protein>
    <submittedName>
        <fullName evidence="1">Uncharacterized protein</fullName>
    </submittedName>
</protein>
<sequence length="66" mass="7467">MCPVFFFLRACARKNSPGDESKASCCTTSPFSFSPLQSTSLQERLFFCFPTVPPLFQPHEVEMQTI</sequence>
<proteinExistence type="predicted"/>